<protein>
    <submittedName>
        <fullName evidence="2">Unannotated protein</fullName>
    </submittedName>
</protein>
<dbReference type="InterPro" id="IPR018764">
    <property type="entry name" value="RskA_C"/>
</dbReference>
<dbReference type="EMBL" id="CAFBNF010000008">
    <property type="protein sequence ID" value="CAB4929807.1"/>
    <property type="molecule type" value="Genomic_DNA"/>
</dbReference>
<organism evidence="2">
    <name type="scientific">freshwater metagenome</name>
    <dbReference type="NCBI Taxonomy" id="449393"/>
    <lineage>
        <taxon>unclassified sequences</taxon>
        <taxon>metagenomes</taxon>
        <taxon>ecological metagenomes</taxon>
    </lineage>
</organism>
<evidence type="ECO:0000313" key="2">
    <source>
        <dbReference type="EMBL" id="CAB4929807.1"/>
    </source>
</evidence>
<dbReference type="Pfam" id="PF10099">
    <property type="entry name" value="RskA_C"/>
    <property type="match status" value="1"/>
</dbReference>
<accession>A0A6J7II85</accession>
<dbReference type="GO" id="GO:0005886">
    <property type="term" value="C:plasma membrane"/>
    <property type="evidence" value="ECO:0007669"/>
    <property type="project" value="InterPro"/>
</dbReference>
<sequence>MAVAAALALVVGGAGVLGLLPSRSGSAVIVASTELAPLPGTTSTATGGRAALLQDAVGYHVEVDAVGLGSSAGFYEVWLMSPDDSGLISLGTMSSGQSHAEFSVPSGLPLSVYSAVDISDEPVDGNPQHSATTVLRGQFSL</sequence>
<proteinExistence type="predicted"/>
<feature type="domain" description="Anti-sigma K factor RskA C-terminal" evidence="1">
    <location>
        <begin position="2"/>
        <end position="128"/>
    </location>
</feature>
<evidence type="ECO:0000259" key="1">
    <source>
        <dbReference type="Pfam" id="PF10099"/>
    </source>
</evidence>
<reference evidence="2" key="1">
    <citation type="submission" date="2020-05" db="EMBL/GenBank/DDBJ databases">
        <authorList>
            <person name="Chiriac C."/>
            <person name="Salcher M."/>
            <person name="Ghai R."/>
            <person name="Kavagutti S V."/>
        </authorList>
    </citation>
    <scope>NUCLEOTIDE SEQUENCE</scope>
</reference>
<dbReference type="AlphaFoldDB" id="A0A6J7II85"/>
<gene>
    <name evidence="2" type="ORF">UFOPK3773_00172</name>
</gene>
<name>A0A6J7II85_9ZZZZ</name>